<evidence type="ECO:0000256" key="9">
    <source>
        <dbReference type="SAM" id="MobiDB-lite"/>
    </source>
</evidence>
<dbReference type="Gene3D" id="1.20.5.1930">
    <property type="match status" value="1"/>
</dbReference>
<dbReference type="SUPFAM" id="SSF55874">
    <property type="entry name" value="ATPase domain of HSP90 chaperone/DNA topoisomerase II/histidine kinase"/>
    <property type="match status" value="1"/>
</dbReference>
<dbReference type="CDD" id="cd16917">
    <property type="entry name" value="HATPase_UhpB-NarQ-NarX-like"/>
    <property type="match status" value="1"/>
</dbReference>
<proteinExistence type="predicted"/>
<dbReference type="RefSeq" id="WP_192363436.1">
    <property type="nucleotide sequence ID" value="NZ_CP119182.1"/>
</dbReference>
<dbReference type="GO" id="GO:0046983">
    <property type="term" value="F:protein dimerization activity"/>
    <property type="evidence" value="ECO:0007669"/>
    <property type="project" value="InterPro"/>
</dbReference>
<protein>
    <recommendedName>
        <fullName evidence="2">histidine kinase</fullName>
        <ecNumber evidence="2">2.7.13.3</ecNumber>
    </recommendedName>
</protein>
<keyword evidence="5" id="KW-0547">Nucleotide-binding</keyword>
<feature type="transmembrane region" description="Helical" evidence="10">
    <location>
        <begin position="60"/>
        <end position="83"/>
    </location>
</feature>
<feature type="transmembrane region" description="Helical" evidence="10">
    <location>
        <begin position="95"/>
        <end position="113"/>
    </location>
</feature>
<accession>A0A927LA47</accession>
<evidence type="ECO:0000256" key="4">
    <source>
        <dbReference type="ARBA" id="ARBA00022679"/>
    </source>
</evidence>
<name>A0A927LA47_9ACTN</name>
<keyword evidence="10" id="KW-0812">Transmembrane</keyword>
<evidence type="ECO:0000256" key="6">
    <source>
        <dbReference type="ARBA" id="ARBA00022777"/>
    </source>
</evidence>
<keyword evidence="10" id="KW-1133">Transmembrane helix</keyword>
<dbReference type="Proteomes" id="UP000661025">
    <property type="component" value="Unassembled WGS sequence"/>
</dbReference>
<keyword evidence="8" id="KW-0902">Two-component regulatory system</keyword>
<keyword evidence="10" id="KW-0472">Membrane</keyword>
<keyword evidence="4" id="KW-0808">Transferase</keyword>
<dbReference type="GeneID" id="79929607"/>
<dbReference type="PANTHER" id="PTHR24421">
    <property type="entry name" value="NITRATE/NITRITE SENSOR PROTEIN NARX-RELATED"/>
    <property type="match status" value="1"/>
</dbReference>
<evidence type="ECO:0000256" key="1">
    <source>
        <dbReference type="ARBA" id="ARBA00000085"/>
    </source>
</evidence>
<feature type="transmembrane region" description="Helical" evidence="10">
    <location>
        <begin position="21"/>
        <end position="54"/>
    </location>
</feature>
<sequence length="394" mass="42168">MTTRRAGAWWARVPDPVVDAVVVAVAVVDLVLNLWDASLLATAIAAGGCAALALRRRFPLAVFACTLPAALMLEVVFAPFAALFTLAERSRDRRLLGMCAVLFALASATPWPLDDVSSHDRNWTVVFFFYQLATAAAPVLLGQLVQARRDLAGRLVEIEDAREHERLLHSQAVLARERAQLAREMHDVVSHQVSLIAVQAGALQVAARDPEAEEGARTIRSLSVDTLDELRHMVTLLRASGGRATELTPQPTLADLHRLVTTSGIQADLTGELPPDIGTPAQRAVYRTVQEALTNVRKHAPGATAAVRLRCAADGSSYGVTVTNGPALRPSLSLPGSRQGLVGLRERAELLGGALESGPTSDGGWEVTLRIPAPDSAAPLPARPEQPVEDERRP</sequence>
<evidence type="ECO:0000256" key="3">
    <source>
        <dbReference type="ARBA" id="ARBA00022553"/>
    </source>
</evidence>
<reference evidence="12" key="1">
    <citation type="submission" date="2020-09" db="EMBL/GenBank/DDBJ databases">
        <title>Streptomyces canutascabiei sp. nov., which causes potato common scab and is distributed across the world.</title>
        <authorList>
            <person name="Nguyen H.P."/>
            <person name="Weisberg A.J."/>
            <person name="Chang J.H."/>
            <person name="Clarke C.R."/>
        </authorList>
    </citation>
    <scope>NUCLEOTIDE SEQUENCE</scope>
    <source>
        <strain evidence="12">ID-01-6.2a</strain>
    </source>
</reference>
<dbReference type="AlphaFoldDB" id="A0A927LA47"/>
<evidence type="ECO:0000256" key="5">
    <source>
        <dbReference type="ARBA" id="ARBA00022741"/>
    </source>
</evidence>
<dbReference type="GO" id="GO:0005524">
    <property type="term" value="F:ATP binding"/>
    <property type="evidence" value="ECO:0007669"/>
    <property type="project" value="UniProtKB-KW"/>
</dbReference>
<organism evidence="12 13">
    <name type="scientific">Streptomyces caniscabiei</name>
    <dbReference type="NCBI Taxonomy" id="2746961"/>
    <lineage>
        <taxon>Bacteria</taxon>
        <taxon>Bacillati</taxon>
        <taxon>Actinomycetota</taxon>
        <taxon>Actinomycetes</taxon>
        <taxon>Kitasatosporales</taxon>
        <taxon>Streptomycetaceae</taxon>
        <taxon>Streptomyces</taxon>
    </lineage>
</organism>
<gene>
    <name evidence="12" type="ORF">IHE70_27540</name>
</gene>
<feature type="domain" description="Signal transduction histidine kinase subgroup 3 dimerisation and phosphoacceptor" evidence="11">
    <location>
        <begin position="177"/>
        <end position="240"/>
    </location>
</feature>
<evidence type="ECO:0000256" key="7">
    <source>
        <dbReference type="ARBA" id="ARBA00022840"/>
    </source>
</evidence>
<feature type="region of interest" description="Disordered" evidence="9">
    <location>
        <begin position="355"/>
        <end position="394"/>
    </location>
</feature>
<keyword evidence="6 12" id="KW-0418">Kinase</keyword>
<comment type="caution">
    <text evidence="12">The sequence shown here is derived from an EMBL/GenBank/DDBJ whole genome shotgun (WGS) entry which is preliminary data.</text>
</comment>
<dbReference type="InterPro" id="IPR036890">
    <property type="entry name" value="HATPase_C_sf"/>
</dbReference>
<dbReference type="PANTHER" id="PTHR24421:SF10">
    <property type="entry name" value="NITRATE_NITRITE SENSOR PROTEIN NARQ"/>
    <property type="match status" value="1"/>
</dbReference>
<evidence type="ECO:0000256" key="2">
    <source>
        <dbReference type="ARBA" id="ARBA00012438"/>
    </source>
</evidence>
<evidence type="ECO:0000313" key="12">
    <source>
        <dbReference type="EMBL" id="MBD9726894.1"/>
    </source>
</evidence>
<dbReference type="InterPro" id="IPR011712">
    <property type="entry name" value="Sig_transdc_His_kin_sub3_dim/P"/>
</dbReference>
<keyword evidence="7" id="KW-0067">ATP-binding</keyword>
<dbReference type="EMBL" id="JACYXT010000013">
    <property type="protein sequence ID" value="MBD9726894.1"/>
    <property type="molecule type" value="Genomic_DNA"/>
</dbReference>
<evidence type="ECO:0000313" key="13">
    <source>
        <dbReference type="Proteomes" id="UP000661025"/>
    </source>
</evidence>
<dbReference type="GO" id="GO:0016020">
    <property type="term" value="C:membrane"/>
    <property type="evidence" value="ECO:0007669"/>
    <property type="project" value="InterPro"/>
</dbReference>
<comment type="catalytic activity">
    <reaction evidence="1">
        <text>ATP + protein L-histidine = ADP + protein N-phospho-L-histidine.</text>
        <dbReference type="EC" id="2.7.13.3"/>
    </reaction>
</comment>
<evidence type="ECO:0000259" key="11">
    <source>
        <dbReference type="Pfam" id="PF07730"/>
    </source>
</evidence>
<evidence type="ECO:0000256" key="8">
    <source>
        <dbReference type="ARBA" id="ARBA00023012"/>
    </source>
</evidence>
<feature type="transmembrane region" description="Helical" evidence="10">
    <location>
        <begin position="125"/>
        <end position="145"/>
    </location>
</feature>
<keyword evidence="3" id="KW-0597">Phosphoprotein</keyword>
<dbReference type="Pfam" id="PF07730">
    <property type="entry name" value="HisKA_3"/>
    <property type="match status" value="1"/>
</dbReference>
<dbReference type="EC" id="2.7.13.3" evidence="2"/>
<dbReference type="Gene3D" id="3.30.565.10">
    <property type="entry name" value="Histidine kinase-like ATPase, C-terminal domain"/>
    <property type="match status" value="1"/>
</dbReference>
<evidence type="ECO:0000256" key="10">
    <source>
        <dbReference type="SAM" id="Phobius"/>
    </source>
</evidence>
<dbReference type="GO" id="GO:0000155">
    <property type="term" value="F:phosphorelay sensor kinase activity"/>
    <property type="evidence" value="ECO:0007669"/>
    <property type="project" value="InterPro"/>
</dbReference>
<dbReference type="InterPro" id="IPR050482">
    <property type="entry name" value="Sensor_HK_TwoCompSys"/>
</dbReference>